<dbReference type="AlphaFoldDB" id="A0A316TPP8"/>
<organism evidence="1 2">
    <name type="scientific">Rhodohalobacter mucosus</name>
    <dbReference type="NCBI Taxonomy" id="2079485"/>
    <lineage>
        <taxon>Bacteria</taxon>
        <taxon>Pseudomonadati</taxon>
        <taxon>Balneolota</taxon>
        <taxon>Balneolia</taxon>
        <taxon>Balneolales</taxon>
        <taxon>Balneolaceae</taxon>
        <taxon>Rhodohalobacter</taxon>
    </lineage>
</organism>
<sequence length="286" mass="33586">MRRTKHKGDDRRYPEGVHPIYDSALRTAMSKSPVFNKSVRNRSFRDSSILSNPKGALVELVGNPLRDYHYLYNGKWKLALIPGMKKQLLELHKRFKTWAKQQVRDGKVLEPPKEWPFELLKLRLEREAILDVRIQEANYLRELIEKEKEKKARERSSIMLEYGPIGMSDRDGGIDGQKINRTSKGVPFIDEPTSPYHLMTLFHYKQMSDAWKKEHGLTRQALNNRQREWHEERVKKAEQEGTHVPGYPGGVDRKGLWRWAKFECEGYPENPNWPKDAKPVTELQEV</sequence>
<accession>A0A316TPP8</accession>
<comment type="caution">
    <text evidence="1">The sequence shown here is derived from an EMBL/GenBank/DDBJ whole genome shotgun (WGS) entry which is preliminary data.</text>
</comment>
<evidence type="ECO:0000313" key="2">
    <source>
        <dbReference type="Proteomes" id="UP000245533"/>
    </source>
</evidence>
<keyword evidence="2" id="KW-1185">Reference proteome</keyword>
<name>A0A316TPP8_9BACT</name>
<proteinExistence type="predicted"/>
<dbReference type="EMBL" id="QGGB01000009">
    <property type="protein sequence ID" value="PWN05641.1"/>
    <property type="molecule type" value="Genomic_DNA"/>
</dbReference>
<dbReference type="Proteomes" id="UP000245533">
    <property type="component" value="Unassembled WGS sequence"/>
</dbReference>
<reference evidence="1 2" key="1">
    <citation type="submission" date="2018-05" db="EMBL/GenBank/DDBJ databases">
        <title>Rhodohalobacter halophilus gen. nov., sp. nov., a moderately halophilic member of the family Balneolaceae.</title>
        <authorList>
            <person name="Liu Z.-W."/>
        </authorList>
    </citation>
    <scope>NUCLEOTIDE SEQUENCE [LARGE SCALE GENOMIC DNA]</scope>
    <source>
        <strain evidence="1 2">8A47</strain>
    </source>
</reference>
<evidence type="ECO:0000313" key="1">
    <source>
        <dbReference type="EMBL" id="PWN05641.1"/>
    </source>
</evidence>
<protein>
    <submittedName>
        <fullName evidence="1">Uncharacterized protein</fullName>
    </submittedName>
</protein>
<gene>
    <name evidence="1" type="ORF">DDZ15_13670</name>
</gene>